<sequence length="168" mass="19808">MNWELVVSICAMLITLFVCIANFISACYAKQSYIEDNKAYISFFFDSYYISHYEKIIIFKNFGKSEGRIFNIKFNNDLPSYVQDFFKNMENRTLMPGQQITCWIAESDKDIEINVEFEYATLNKTYKNTTDIDLSKSNTDLYTRITYINDTNLPSELINVLKRIYTKL</sequence>
<comment type="caution">
    <text evidence="1">The sequence shown here is derived from an EMBL/GenBank/DDBJ whole genome shotgun (WGS) entry which is preliminary data.</text>
</comment>
<proteinExistence type="predicted"/>
<dbReference type="EMBL" id="JAPNQM010000001">
    <property type="protein sequence ID" value="MDL0116473.1"/>
    <property type="molecule type" value="Genomic_DNA"/>
</dbReference>
<evidence type="ECO:0000313" key="1">
    <source>
        <dbReference type="EMBL" id="MDL0116473.1"/>
    </source>
</evidence>
<evidence type="ECO:0000313" key="2">
    <source>
        <dbReference type="Proteomes" id="UP001176210"/>
    </source>
</evidence>
<organism evidence="1 2">
    <name type="scientific">Mammaliicoccus sciuri</name>
    <name type="common">Staphylococcus sciuri</name>
    <dbReference type="NCBI Taxonomy" id="1296"/>
    <lineage>
        <taxon>Bacteria</taxon>
        <taxon>Bacillati</taxon>
        <taxon>Bacillota</taxon>
        <taxon>Bacilli</taxon>
        <taxon>Bacillales</taxon>
        <taxon>Staphylococcaceae</taxon>
        <taxon>Mammaliicoccus</taxon>
    </lineage>
</organism>
<accession>A0ABT7HX74</accession>
<dbReference type="RefSeq" id="WP_204168318.1">
    <property type="nucleotide sequence ID" value="NZ_JAPNQM010000001.1"/>
</dbReference>
<keyword evidence="2" id="KW-1185">Reference proteome</keyword>
<reference evidence="1" key="1">
    <citation type="submission" date="2022-09" db="EMBL/GenBank/DDBJ databases">
        <authorList>
            <person name="De Moura G.S."/>
            <person name="Carvalho E."/>
            <person name="Ramos Sanchez E.M."/>
            <person name="Sellera F.P."/>
            <person name="Marques M.F.S."/>
            <person name="Heinemann M.B."/>
            <person name="De Vliegher S."/>
            <person name="Souza F.N."/>
            <person name="Mota R.A."/>
        </authorList>
    </citation>
    <scope>NUCLEOTIDE SEQUENCE</scope>
    <source>
        <strain evidence="1">BR656</strain>
    </source>
</reference>
<protein>
    <submittedName>
        <fullName evidence="1">Uncharacterized protein</fullName>
    </submittedName>
</protein>
<name>A0ABT7HX74_MAMSC</name>
<gene>
    <name evidence="1" type="ORF">OWO77_05735</name>
</gene>
<reference evidence="1" key="2">
    <citation type="journal article" date="2023" name="Vet. Microbiol.">
        <title>Emergence of livestock-associated Mammaliicoccus sciuri ST71 co-harbouring mecA and mecC genes in Brazil.</title>
        <authorList>
            <person name="de Moura G.S."/>
            <person name="de Carvalho E."/>
            <person name="Ramos Sanchez E.M."/>
            <person name="Sellera F.P."/>
            <person name="Marques M.F.S."/>
            <person name="Heinemann M.B."/>
            <person name="De Vliegher S."/>
            <person name="Souza F.N."/>
            <person name="Mota R.A."/>
        </authorList>
    </citation>
    <scope>NUCLEOTIDE SEQUENCE</scope>
    <source>
        <strain evidence="1">BR656</strain>
    </source>
</reference>
<dbReference type="Proteomes" id="UP001176210">
    <property type="component" value="Unassembled WGS sequence"/>
</dbReference>